<dbReference type="CDD" id="cd18793">
    <property type="entry name" value="SF2_C_SNF"/>
    <property type="match status" value="1"/>
</dbReference>
<keyword evidence="2" id="KW-0863">Zinc-finger</keyword>
<evidence type="ECO:0000259" key="7">
    <source>
        <dbReference type="PROSITE" id="PS51194"/>
    </source>
</evidence>
<dbReference type="EMBL" id="HE573019">
    <property type="protein sequence ID" value="CCC46961.1"/>
    <property type="molecule type" value="Genomic_DNA"/>
</dbReference>
<proteinExistence type="predicted"/>
<dbReference type="InterPro" id="IPR001965">
    <property type="entry name" value="Znf_PHD"/>
</dbReference>
<evidence type="ECO:0000256" key="5">
    <source>
        <dbReference type="SAM" id="MobiDB-lite"/>
    </source>
</evidence>
<dbReference type="SMART" id="SM00249">
    <property type="entry name" value="PHD"/>
    <property type="match status" value="1"/>
</dbReference>
<organism evidence="8">
    <name type="scientific">Trypanosoma vivax (strain Y486)</name>
    <dbReference type="NCBI Taxonomy" id="1055687"/>
    <lineage>
        <taxon>Eukaryota</taxon>
        <taxon>Discoba</taxon>
        <taxon>Euglenozoa</taxon>
        <taxon>Kinetoplastea</taxon>
        <taxon>Metakinetoplastina</taxon>
        <taxon>Trypanosomatida</taxon>
        <taxon>Trypanosomatidae</taxon>
        <taxon>Trypanosoma</taxon>
        <taxon>Duttonella</taxon>
    </lineage>
</organism>
<dbReference type="GO" id="GO:0004386">
    <property type="term" value="F:helicase activity"/>
    <property type="evidence" value="ECO:0007669"/>
    <property type="project" value="UniProtKB-KW"/>
</dbReference>
<feature type="compositionally biased region" description="Basic and acidic residues" evidence="5">
    <location>
        <begin position="17"/>
        <end position="28"/>
    </location>
</feature>
<evidence type="ECO:0000256" key="1">
    <source>
        <dbReference type="ARBA" id="ARBA00022723"/>
    </source>
</evidence>
<dbReference type="AlphaFoldDB" id="G0TSN4"/>
<dbReference type="GO" id="GO:0005524">
    <property type="term" value="F:ATP binding"/>
    <property type="evidence" value="ECO:0007669"/>
    <property type="project" value="InterPro"/>
</dbReference>
<dbReference type="InterPro" id="IPR013083">
    <property type="entry name" value="Znf_RING/FYVE/PHD"/>
</dbReference>
<dbReference type="SUPFAM" id="SSF52540">
    <property type="entry name" value="P-loop containing nucleoside triphosphate hydrolases"/>
    <property type="match status" value="2"/>
</dbReference>
<feature type="region of interest" description="Disordered" evidence="5">
    <location>
        <begin position="108"/>
        <end position="134"/>
    </location>
</feature>
<dbReference type="SMART" id="SM00490">
    <property type="entry name" value="HELICc"/>
    <property type="match status" value="1"/>
</dbReference>
<keyword evidence="8" id="KW-0547">Nucleotide-binding</keyword>
<dbReference type="InterPro" id="IPR014001">
    <property type="entry name" value="Helicase_ATP-bd"/>
</dbReference>
<feature type="region of interest" description="Disordered" evidence="5">
    <location>
        <begin position="13"/>
        <end position="54"/>
    </location>
</feature>
<evidence type="ECO:0000256" key="2">
    <source>
        <dbReference type="ARBA" id="ARBA00022771"/>
    </source>
</evidence>
<dbReference type="SMART" id="SM00487">
    <property type="entry name" value="DEXDc"/>
    <property type="match status" value="1"/>
</dbReference>
<feature type="compositionally biased region" description="Acidic residues" evidence="5">
    <location>
        <begin position="935"/>
        <end position="952"/>
    </location>
</feature>
<evidence type="ECO:0000256" key="4">
    <source>
        <dbReference type="ARBA" id="ARBA00022833"/>
    </source>
</evidence>
<protein>
    <submittedName>
        <fullName evidence="8">Putative helicase-like protein</fullName>
    </submittedName>
</protein>
<dbReference type="PROSITE" id="PS51194">
    <property type="entry name" value="HELICASE_CTER"/>
    <property type="match status" value="1"/>
</dbReference>
<dbReference type="PROSITE" id="PS51192">
    <property type="entry name" value="HELICASE_ATP_BIND_1"/>
    <property type="match status" value="1"/>
</dbReference>
<evidence type="ECO:0000259" key="6">
    <source>
        <dbReference type="PROSITE" id="PS51192"/>
    </source>
</evidence>
<feature type="region of interest" description="Disordered" evidence="5">
    <location>
        <begin position="933"/>
        <end position="959"/>
    </location>
</feature>
<evidence type="ECO:0000313" key="8">
    <source>
        <dbReference type="EMBL" id="CCC46961.1"/>
    </source>
</evidence>
<dbReference type="InterPro" id="IPR001650">
    <property type="entry name" value="Helicase_C-like"/>
</dbReference>
<feature type="domain" description="Helicase ATP-binding" evidence="6">
    <location>
        <begin position="234"/>
        <end position="397"/>
    </location>
</feature>
<dbReference type="GO" id="GO:0008270">
    <property type="term" value="F:zinc ion binding"/>
    <property type="evidence" value="ECO:0007669"/>
    <property type="project" value="UniProtKB-KW"/>
</dbReference>
<feature type="compositionally biased region" description="Low complexity" evidence="5">
    <location>
        <begin position="39"/>
        <end position="54"/>
    </location>
</feature>
<keyword evidence="8" id="KW-0347">Helicase</keyword>
<keyword evidence="1" id="KW-0479">Metal-binding</keyword>
<dbReference type="PANTHER" id="PTHR10799">
    <property type="entry name" value="SNF2/RAD54 HELICASE FAMILY"/>
    <property type="match status" value="1"/>
</dbReference>
<accession>G0TSN4</accession>
<reference evidence="8" key="1">
    <citation type="journal article" date="2012" name="Proc. Natl. Acad. Sci. U.S.A.">
        <title>Antigenic diversity is generated by distinct evolutionary mechanisms in African trypanosome species.</title>
        <authorList>
            <person name="Jackson A.P."/>
            <person name="Berry A."/>
            <person name="Aslett M."/>
            <person name="Allison H.C."/>
            <person name="Burton P."/>
            <person name="Vavrova-Anderson J."/>
            <person name="Brown R."/>
            <person name="Browne H."/>
            <person name="Corton N."/>
            <person name="Hauser H."/>
            <person name="Gamble J."/>
            <person name="Gilderthorp R."/>
            <person name="Marcello L."/>
            <person name="McQuillan J."/>
            <person name="Otto T.D."/>
            <person name="Quail M.A."/>
            <person name="Sanders M.J."/>
            <person name="van Tonder A."/>
            <person name="Ginger M.L."/>
            <person name="Field M.C."/>
            <person name="Barry J.D."/>
            <person name="Hertz-Fowler C."/>
            <person name="Berriman M."/>
        </authorList>
    </citation>
    <scope>NUCLEOTIDE SEQUENCE</scope>
    <source>
        <strain evidence="8">Y486</strain>
    </source>
</reference>
<feature type="domain" description="Helicase C-terminal" evidence="7">
    <location>
        <begin position="532"/>
        <end position="688"/>
    </location>
</feature>
<dbReference type="VEuPathDB" id="TriTrypDB:TvY486_0301500"/>
<dbReference type="InterPro" id="IPR049730">
    <property type="entry name" value="SNF2/RAD54-like_C"/>
</dbReference>
<dbReference type="Gene3D" id="3.40.50.300">
    <property type="entry name" value="P-loop containing nucleotide triphosphate hydrolases"/>
    <property type="match status" value="1"/>
</dbReference>
<sequence>MSFNKSFADFLAKRTASKGEMKRPRSESGDLSEAILHQNPAADAADATDAANNPINTARIKEGEQSPPGDPSFPHTTHVVLVSGDEEGDEEDLRMLLGGNSIFVPSREAAANQPPAATARGSGGSRSDAVPLESTSADTLPLALADFPWSTATGDMLRMLAWRFDGQLLWELHCNEKLLNIYEPFFSDRAINAVKKAVNGPQFLHAAELTMEMTKVPLGYSLRPYQFEGVQFLLRCFHRGMSCILGDDMGLGKTAQIVSFLGALKKLYGIDGPHLIVAPLSTITSWTRELSRWAPALRVLKYHGVQEMRSGLRQNHANKHSVFVTTPSVFNQDRRFFRKRPWVVAVMDEAHILKGSKTIISYAARKITACFRIAVTGTPVHNKVEEVWNLMGVLYPLQCVGPVSSDNGSTSAAQDCINLLQHVMLRRTKTSIELGIPERKDNPVIMVQPTRLQRRLLSRMSNQLLTDDESNNSFLQRHLVYQRVVCSHPLGLRLLALEGRVSSSLGCEGRLKEAGISLDEASVIAPSSKMIELDRLLRELKEKGHRCLIFTNFTCVLDMLQALFLVRGYSFERLDGSTSRVERELAMVRFNSPRSTCFAFLLSTTAGGVGITLTGADTVIFFDSHYNPQMDRQAADRAHRIGQERTVNVFRLCCSDTVEQRIHDMAQRKASLGDFIVDGVMKEEQEQEECAVEPTLAKNICSLFGTPGSVKLVSGDGTASGLPSLKGDPLEVGTCDQAVDVRAEATNESDADASHTDTDLAQEDAMIDELLNLDGGHLEAIKLVRAGTRAQRSAVRTSHNCYVCDDIMRPLMPLYHCSLCPKAYHAECINERPLVNGATAPPRWVCPRHNCFSCGAAQSVECALFLCTTCTVSYCFDCLDAKYFELDENGSQFVHISSTYNGMEEDGVEERRILYYLTCLRCCGILSSSCSSCDSDCESSGESEDESDENGEEGTKNVD</sequence>
<feature type="compositionally biased region" description="Low complexity" evidence="5">
    <location>
        <begin position="109"/>
        <end position="119"/>
    </location>
</feature>
<dbReference type="GO" id="GO:0016787">
    <property type="term" value="F:hydrolase activity"/>
    <property type="evidence" value="ECO:0007669"/>
    <property type="project" value="UniProtKB-KW"/>
</dbReference>
<gene>
    <name evidence="8" type="ORF">TVY486_0301500</name>
</gene>
<dbReference type="Gene3D" id="3.30.40.10">
    <property type="entry name" value="Zinc/RING finger domain, C3HC4 (zinc finger)"/>
    <property type="match status" value="1"/>
</dbReference>
<name>G0TSN4_TRYVY</name>
<dbReference type="Gene3D" id="3.40.50.10810">
    <property type="entry name" value="Tandem AAA-ATPase domain"/>
    <property type="match status" value="1"/>
</dbReference>
<keyword evidence="8" id="KW-0067">ATP-binding</keyword>
<dbReference type="InterPro" id="IPR027417">
    <property type="entry name" value="P-loop_NTPase"/>
</dbReference>
<dbReference type="InterPro" id="IPR038718">
    <property type="entry name" value="SNF2-like_sf"/>
</dbReference>
<evidence type="ECO:0000256" key="3">
    <source>
        <dbReference type="ARBA" id="ARBA00022801"/>
    </source>
</evidence>
<keyword evidence="4" id="KW-0862">Zinc</keyword>
<keyword evidence="3" id="KW-0378">Hydrolase</keyword>
<dbReference type="Pfam" id="PF00271">
    <property type="entry name" value="Helicase_C"/>
    <property type="match status" value="1"/>
</dbReference>
<dbReference type="CDD" id="cd17919">
    <property type="entry name" value="DEXHc_Snf"/>
    <property type="match status" value="1"/>
</dbReference>
<dbReference type="InterPro" id="IPR000330">
    <property type="entry name" value="SNF2_N"/>
</dbReference>
<dbReference type="Pfam" id="PF00176">
    <property type="entry name" value="SNF2-rel_dom"/>
    <property type="match status" value="1"/>
</dbReference>